<keyword evidence="1" id="KW-0732">Signal</keyword>
<evidence type="ECO:0000259" key="2">
    <source>
        <dbReference type="PROSITE" id="PS51352"/>
    </source>
</evidence>
<comment type="caution">
    <text evidence="3">The sequence shown here is derived from an EMBL/GenBank/DDBJ whole genome shotgun (WGS) entry which is preliminary data.</text>
</comment>
<dbReference type="PANTHER" id="PTHR42852">
    <property type="entry name" value="THIOL:DISULFIDE INTERCHANGE PROTEIN DSBE"/>
    <property type="match status" value="1"/>
</dbReference>
<dbReference type="AlphaFoldDB" id="A0A972G8R3"/>
<dbReference type="InterPro" id="IPR050553">
    <property type="entry name" value="Thioredoxin_ResA/DsbE_sf"/>
</dbReference>
<dbReference type="InterPro" id="IPR013766">
    <property type="entry name" value="Thioredoxin_domain"/>
</dbReference>
<name>A0A972G8R3_9GAMM</name>
<dbReference type="EMBL" id="JAAXYH010000014">
    <property type="protein sequence ID" value="NMH66600.1"/>
    <property type="molecule type" value="Genomic_DNA"/>
</dbReference>
<dbReference type="CDD" id="cd02947">
    <property type="entry name" value="TRX_family"/>
    <property type="match status" value="1"/>
</dbReference>
<dbReference type="RefSeq" id="WP_169565396.1">
    <property type="nucleotide sequence ID" value="NZ_JAAXYH010000014.1"/>
</dbReference>
<dbReference type="CDD" id="cd02966">
    <property type="entry name" value="TlpA_like_family"/>
    <property type="match status" value="1"/>
</dbReference>
<accession>A0A972G8R3</accession>
<evidence type="ECO:0000256" key="1">
    <source>
        <dbReference type="SAM" id="SignalP"/>
    </source>
</evidence>
<dbReference type="PROSITE" id="PS51352">
    <property type="entry name" value="THIOREDOXIN_2"/>
    <property type="match status" value="1"/>
</dbReference>
<reference evidence="3" key="1">
    <citation type="submission" date="2020-04" db="EMBL/GenBank/DDBJ databases">
        <title>Description of Shewanella salipaludis sp. nov., isolated from a salt marsh.</title>
        <authorList>
            <person name="Park S."/>
            <person name="Yoon J.-H."/>
        </authorList>
    </citation>
    <scope>NUCLEOTIDE SEQUENCE</scope>
    <source>
        <strain evidence="3">SHSM-M6</strain>
    </source>
</reference>
<dbReference type="GO" id="GO:0016491">
    <property type="term" value="F:oxidoreductase activity"/>
    <property type="evidence" value="ECO:0007669"/>
    <property type="project" value="InterPro"/>
</dbReference>
<dbReference type="InterPro" id="IPR013740">
    <property type="entry name" value="Redoxin"/>
</dbReference>
<dbReference type="Pfam" id="PF08534">
    <property type="entry name" value="Redoxin"/>
    <property type="match status" value="1"/>
</dbReference>
<dbReference type="Gene3D" id="3.40.30.10">
    <property type="entry name" value="Glutaredoxin"/>
    <property type="match status" value="2"/>
</dbReference>
<proteinExistence type="predicted"/>
<feature type="domain" description="Thioredoxin" evidence="2">
    <location>
        <begin position="14"/>
        <end position="161"/>
    </location>
</feature>
<dbReference type="InterPro" id="IPR036249">
    <property type="entry name" value="Thioredoxin-like_sf"/>
</dbReference>
<evidence type="ECO:0000313" key="3">
    <source>
        <dbReference type="EMBL" id="NMH66600.1"/>
    </source>
</evidence>
<dbReference type="SUPFAM" id="SSF52833">
    <property type="entry name" value="Thioredoxin-like"/>
    <property type="match status" value="2"/>
</dbReference>
<dbReference type="Proteomes" id="UP000737113">
    <property type="component" value="Unassembled WGS sequence"/>
</dbReference>
<evidence type="ECO:0000313" key="4">
    <source>
        <dbReference type="Proteomes" id="UP000737113"/>
    </source>
</evidence>
<organism evidence="3 4">
    <name type="scientific">Shewanella salipaludis</name>
    <dbReference type="NCBI Taxonomy" id="2723052"/>
    <lineage>
        <taxon>Bacteria</taxon>
        <taxon>Pseudomonadati</taxon>
        <taxon>Pseudomonadota</taxon>
        <taxon>Gammaproteobacteria</taxon>
        <taxon>Alteromonadales</taxon>
        <taxon>Shewanellaceae</taxon>
        <taxon>Shewanella</taxon>
    </lineage>
</organism>
<feature type="chain" id="PRO_5037247952" evidence="1">
    <location>
        <begin position="21"/>
        <end position="305"/>
    </location>
</feature>
<keyword evidence="4" id="KW-1185">Reference proteome</keyword>
<gene>
    <name evidence="3" type="ORF">HC757_15700</name>
</gene>
<sequence>MILNRLCLSVLLLLCLSVQAKPLDYREVQLGQLDSTDTVSLADLGTGKPSYIKLWATWCQPCMAQMPHFEALQQEFKDKLNFVAVNININESRAQIDEVIARHKLSMPVLLDNEGQLAQALGLVGTPYSVLINGDGELVYTSHESDANLERFLGMLAKGQKLHAAATEAMDEAQQQALLAPWLQGEQLLFFTATWCDWYLLDTRPEMAKQCKLAQAGLNGLQQRLANRSWHGFVNHLWTDGQALAEFNQLYDMQVPFSVDNGGVLFTEFNIRSIPTLLRLKDGKVTARISDFSDPDAVVRQLSAE</sequence>
<feature type="signal peptide" evidence="1">
    <location>
        <begin position="1"/>
        <end position="20"/>
    </location>
</feature>
<protein>
    <submittedName>
        <fullName evidence="3">Redoxin family protein</fullName>
    </submittedName>
</protein>
<dbReference type="PANTHER" id="PTHR42852:SF17">
    <property type="entry name" value="THIOREDOXIN-LIKE PROTEIN HI_1115"/>
    <property type="match status" value="1"/>
</dbReference>